<feature type="compositionally biased region" description="Acidic residues" evidence="1">
    <location>
        <begin position="144"/>
        <end position="156"/>
    </location>
</feature>
<dbReference type="Proteomes" id="UP001209570">
    <property type="component" value="Unassembled WGS sequence"/>
</dbReference>
<protein>
    <submittedName>
        <fullName evidence="2">Uncharacterized protein</fullName>
    </submittedName>
</protein>
<comment type="caution">
    <text evidence="2">The sequence shown here is derived from an EMBL/GenBank/DDBJ whole genome shotgun (WGS) entry which is preliminary data.</text>
</comment>
<feature type="region of interest" description="Disordered" evidence="1">
    <location>
        <begin position="31"/>
        <end position="158"/>
    </location>
</feature>
<reference evidence="2" key="1">
    <citation type="submission" date="2021-12" db="EMBL/GenBank/DDBJ databases">
        <title>Prjna785345.</title>
        <authorList>
            <person name="Rujirawat T."/>
            <person name="Krajaejun T."/>
        </authorList>
    </citation>
    <scope>NUCLEOTIDE SEQUENCE</scope>
    <source>
        <strain evidence="2">Pi057C3</strain>
    </source>
</reference>
<sequence length="470" mass="51422">MIVQIRDQVNSHIQLEEHEYDYETSIAWTVDQVESGSDDPGASDPAKRHDKLQSDGAPHRDRHSDAAWNPSDRYTAHASATQANDRACGAAASTDRLSSSDSQSGGIATWQCPRRQEDNRPTVPPPPGDEPSDDNGDGVAASDGDGDGNGESDGNGDVDHRLIELSRLPLGGKPNPKSLSLRQFTGKVKPGEFDSGVGLWCQELDSQLVGAQMRDGHRWTEPAKISIMLNLLAEEPAAWLDRLWKDTKALTVKYACQRLREKYATKIGEEAIRDLIRAATRKSSESYEAYAQRLETMANALPGGIEMETNAAAALAAFVRMSCPAHASQLNVEWTLSQRRKTPARTALHEMVEFISLLDRSNGVAVKPKSDKPPARKKVKGKDGKTMAKGLAAAVITERKRKPTKQTVRFKLEPGTEYVEPAWVTETTKCHGCHGLGHLAKNPACPQYGQRKKKSPLMSAVEDVVETDSE</sequence>
<dbReference type="AlphaFoldDB" id="A0AAD5Q8D5"/>
<evidence type="ECO:0000313" key="3">
    <source>
        <dbReference type="Proteomes" id="UP001209570"/>
    </source>
</evidence>
<evidence type="ECO:0000313" key="2">
    <source>
        <dbReference type="EMBL" id="KAJ0396297.1"/>
    </source>
</evidence>
<keyword evidence="3" id="KW-1185">Reference proteome</keyword>
<feature type="region of interest" description="Disordered" evidence="1">
    <location>
        <begin position="448"/>
        <end position="470"/>
    </location>
</feature>
<feature type="compositionally biased region" description="Low complexity" evidence="1">
    <location>
        <begin position="90"/>
        <end position="109"/>
    </location>
</feature>
<feature type="region of interest" description="Disordered" evidence="1">
    <location>
        <begin position="365"/>
        <end position="384"/>
    </location>
</feature>
<feature type="compositionally biased region" description="Basic and acidic residues" evidence="1">
    <location>
        <begin position="45"/>
        <end position="65"/>
    </location>
</feature>
<accession>A0AAD5Q8D5</accession>
<proteinExistence type="predicted"/>
<evidence type="ECO:0000256" key="1">
    <source>
        <dbReference type="SAM" id="MobiDB-lite"/>
    </source>
</evidence>
<gene>
    <name evidence="2" type="ORF">P43SY_007147</name>
</gene>
<dbReference type="EMBL" id="JAKCXM010000301">
    <property type="protein sequence ID" value="KAJ0396297.1"/>
    <property type="molecule type" value="Genomic_DNA"/>
</dbReference>
<name>A0AAD5Q8D5_PYTIN</name>
<organism evidence="2 3">
    <name type="scientific">Pythium insidiosum</name>
    <name type="common">Pythiosis disease agent</name>
    <dbReference type="NCBI Taxonomy" id="114742"/>
    <lineage>
        <taxon>Eukaryota</taxon>
        <taxon>Sar</taxon>
        <taxon>Stramenopiles</taxon>
        <taxon>Oomycota</taxon>
        <taxon>Peronosporomycetes</taxon>
        <taxon>Pythiales</taxon>
        <taxon>Pythiaceae</taxon>
        <taxon>Pythium</taxon>
    </lineage>
</organism>